<protein>
    <submittedName>
        <fullName evidence="1">Uncharacterized protein</fullName>
    </submittedName>
</protein>
<comment type="caution">
    <text evidence="1">The sequence shown here is derived from an EMBL/GenBank/DDBJ whole genome shotgun (WGS) entry which is preliminary data.</text>
</comment>
<reference evidence="1" key="1">
    <citation type="journal article" date="2014" name="Front. Microbiol.">
        <title>High frequency of phylogenetically diverse reductive dehalogenase-homologous genes in deep subseafloor sedimentary metagenomes.</title>
        <authorList>
            <person name="Kawai M."/>
            <person name="Futagami T."/>
            <person name="Toyoda A."/>
            <person name="Takaki Y."/>
            <person name="Nishi S."/>
            <person name="Hori S."/>
            <person name="Arai W."/>
            <person name="Tsubouchi T."/>
            <person name="Morono Y."/>
            <person name="Uchiyama I."/>
            <person name="Ito T."/>
            <person name="Fujiyama A."/>
            <person name="Inagaki F."/>
            <person name="Takami H."/>
        </authorList>
    </citation>
    <scope>NUCLEOTIDE SEQUENCE</scope>
    <source>
        <strain evidence="1">Expedition CK06-06</strain>
    </source>
</reference>
<accession>X0V857</accession>
<dbReference type="AlphaFoldDB" id="X0V857"/>
<organism evidence="1">
    <name type="scientific">marine sediment metagenome</name>
    <dbReference type="NCBI Taxonomy" id="412755"/>
    <lineage>
        <taxon>unclassified sequences</taxon>
        <taxon>metagenomes</taxon>
        <taxon>ecological metagenomes</taxon>
    </lineage>
</organism>
<sequence>MSKVDQVEKEKRVYEISLILRRKPTGYIVEYIRQNWGLEKAQAFNYIALAREEWKKYFEKIKGDGISYHISELREIKDKAWEKDDLRLAFDITKEEMKIMGIYPTERHKFEFEGKIDMKKEEMYELINLAQRAISQGSLPEGDQGKN</sequence>
<gene>
    <name evidence="1" type="ORF">S01H1_33130</name>
</gene>
<evidence type="ECO:0000313" key="1">
    <source>
        <dbReference type="EMBL" id="GAG08668.1"/>
    </source>
</evidence>
<dbReference type="EMBL" id="BARS01020555">
    <property type="protein sequence ID" value="GAG08668.1"/>
    <property type="molecule type" value="Genomic_DNA"/>
</dbReference>
<proteinExistence type="predicted"/>
<name>X0V857_9ZZZZ</name>